<dbReference type="InterPro" id="IPR010629">
    <property type="entry name" value="Ins_allergen"/>
</dbReference>
<reference evidence="2" key="1">
    <citation type="submission" date="2022-03" db="EMBL/GenBank/DDBJ databases">
        <authorList>
            <person name="Tunstrom K."/>
        </authorList>
    </citation>
    <scope>NUCLEOTIDE SEQUENCE</scope>
</reference>
<accession>A0AAU9UYP8</accession>
<dbReference type="Proteomes" id="UP001153954">
    <property type="component" value="Unassembled WGS sequence"/>
</dbReference>
<feature type="chain" id="PRO_5043639414" description="Protein G12" evidence="1">
    <location>
        <begin position="22"/>
        <end position="242"/>
    </location>
</feature>
<protein>
    <recommendedName>
        <fullName evidence="4">Protein G12</fullName>
    </recommendedName>
</protein>
<evidence type="ECO:0000256" key="1">
    <source>
        <dbReference type="SAM" id="SignalP"/>
    </source>
</evidence>
<gene>
    <name evidence="2" type="ORF">EEDITHA_LOCUS18961</name>
</gene>
<dbReference type="PANTHER" id="PTHR21163:SF0">
    <property type="entry name" value="GH08205P-RELATED"/>
    <property type="match status" value="1"/>
</dbReference>
<comment type="caution">
    <text evidence="2">The sequence shown here is derived from an EMBL/GenBank/DDBJ whole genome shotgun (WGS) entry which is preliminary data.</text>
</comment>
<dbReference type="PANTHER" id="PTHR21163">
    <property type="entry name" value="PROTEIN G12"/>
    <property type="match status" value="1"/>
</dbReference>
<keyword evidence="3" id="KW-1185">Reference proteome</keyword>
<name>A0AAU9UYP8_EUPED</name>
<sequence length="242" mass="27912">MFKYMLRVFAFIFVVSLCCEGTVVRIPNRLSEITLAEVLEKELPIPWQDHVMDFINLVDVEKILSTVVKYIDDPEVMSFVGFFLSPKFKNMVMELETMDEFKEAYLYLASKGYDVKDVIDSVNKLLSLPMFDNPEENLRTKNGDVSKFIAAIVGTIPVKDMKDLLKSKMEKYPEVAEFIEVIKSPEFIDIMGRMLTSQKFGEFKSTFESYGVDFNYLCEIMNEAIGDEHEHLTCGNTEIEYS</sequence>
<evidence type="ECO:0000313" key="2">
    <source>
        <dbReference type="EMBL" id="CAH2104611.1"/>
    </source>
</evidence>
<dbReference type="AlphaFoldDB" id="A0AAU9UYP8"/>
<dbReference type="EMBL" id="CAKOGL010000027">
    <property type="protein sequence ID" value="CAH2104611.1"/>
    <property type="molecule type" value="Genomic_DNA"/>
</dbReference>
<organism evidence="2 3">
    <name type="scientific">Euphydryas editha</name>
    <name type="common">Edith's checkerspot</name>
    <dbReference type="NCBI Taxonomy" id="104508"/>
    <lineage>
        <taxon>Eukaryota</taxon>
        <taxon>Metazoa</taxon>
        <taxon>Ecdysozoa</taxon>
        <taxon>Arthropoda</taxon>
        <taxon>Hexapoda</taxon>
        <taxon>Insecta</taxon>
        <taxon>Pterygota</taxon>
        <taxon>Neoptera</taxon>
        <taxon>Endopterygota</taxon>
        <taxon>Lepidoptera</taxon>
        <taxon>Glossata</taxon>
        <taxon>Ditrysia</taxon>
        <taxon>Papilionoidea</taxon>
        <taxon>Nymphalidae</taxon>
        <taxon>Nymphalinae</taxon>
        <taxon>Euphydryas</taxon>
    </lineage>
</organism>
<proteinExistence type="predicted"/>
<evidence type="ECO:0008006" key="4">
    <source>
        <dbReference type="Google" id="ProtNLM"/>
    </source>
</evidence>
<feature type="signal peptide" evidence="1">
    <location>
        <begin position="1"/>
        <end position="21"/>
    </location>
</feature>
<dbReference type="Pfam" id="PF06757">
    <property type="entry name" value="Ins_allergen_rp"/>
    <property type="match status" value="1"/>
</dbReference>
<evidence type="ECO:0000313" key="3">
    <source>
        <dbReference type="Proteomes" id="UP001153954"/>
    </source>
</evidence>
<keyword evidence="1" id="KW-0732">Signal</keyword>